<dbReference type="PANTHER" id="PTHR43459">
    <property type="entry name" value="ENOYL-COA HYDRATASE"/>
    <property type="match status" value="1"/>
</dbReference>
<dbReference type="InterPro" id="IPR001753">
    <property type="entry name" value="Enoyl-CoA_hydra/iso"/>
</dbReference>
<dbReference type="Gene3D" id="3.90.226.10">
    <property type="entry name" value="2-enoyl-CoA Hydratase, Chain A, domain 1"/>
    <property type="match status" value="1"/>
</dbReference>
<dbReference type="Gene3D" id="1.10.12.10">
    <property type="entry name" value="Lyase 2-enoyl-coa Hydratase, Chain A, domain 2"/>
    <property type="match status" value="1"/>
</dbReference>
<dbReference type="Pfam" id="PF00378">
    <property type="entry name" value="ECH_1"/>
    <property type="match status" value="1"/>
</dbReference>
<protein>
    <submittedName>
        <fullName evidence="2">Enoyl-CoA hydratase</fullName>
    </submittedName>
</protein>
<dbReference type="PANTHER" id="PTHR43459:SF1">
    <property type="entry name" value="EG:BACN32G11.4 PROTEIN"/>
    <property type="match status" value="1"/>
</dbReference>
<dbReference type="Proteomes" id="UP001165124">
    <property type="component" value="Unassembled WGS sequence"/>
</dbReference>
<keyword evidence="3" id="KW-1185">Reference proteome</keyword>
<dbReference type="RefSeq" id="WP_067918507.1">
    <property type="nucleotide sequence ID" value="NZ_BSRZ01000001.1"/>
</dbReference>
<evidence type="ECO:0000313" key="2">
    <source>
        <dbReference type="EMBL" id="GLW62271.1"/>
    </source>
</evidence>
<accession>A0A9W6PSM6</accession>
<dbReference type="SUPFAM" id="SSF52096">
    <property type="entry name" value="ClpP/crotonase"/>
    <property type="match status" value="1"/>
</dbReference>
<dbReference type="GO" id="GO:0003824">
    <property type="term" value="F:catalytic activity"/>
    <property type="evidence" value="ECO:0007669"/>
    <property type="project" value="UniProtKB-ARBA"/>
</dbReference>
<dbReference type="CDD" id="cd06558">
    <property type="entry name" value="crotonase-like"/>
    <property type="match status" value="1"/>
</dbReference>
<comment type="similarity">
    <text evidence="1">Belongs to the enoyl-CoA hydratase/isomerase family.</text>
</comment>
<dbReference type="InterPro" id="IPR029045">
    <property type="entry name" value="ClpP/crotonase-like_dom_sf"/>
</dbReference>
<evidence type="ECO:0000256" key="1">
    <source>
        <dbReference type="ARBA" id="ARBA00005254"/>
    </source>
</evidence>
<dbReference type="EMBL" id="BSRZ01000001">
    <property type="protein sequence ID" value="GLW62271.1"/>
    <property type="molecule type" value="Genomic_DNA"/>
</dbReference>
<dbReference type="AlphaFoldDB" id="A0A9W6PSM6"/>
<name>A0A9W6PSM6_9ACTN</name>
<evidence type="ECO:0000313" key="3">
    <source>
        <dbReference type="Proteomes" id="UP001165124"/>
    </source>
</evidence>
<proteinExistence type="inferred from homology"/>
<gene>
    <name evidence="2" type="primary">paaG</name>
    <name evidence="2" type="ORF">Arub01_05150</name>
</gene>
<comment type="caution">
    <text evidence="2">The sequence shown here is derived from an EMBL/GenBank/DDBJ whole genome shotgun (WGS) entry which is preliminary data.</text>
</comment>
<dbReference type="InterPro" id="IPR014748">
    <property type="entry name" value="Enoyl-CoA_hydra_C"/>
</dbReference>
<sequence length="265" mass="27800">MVSEVSQTVLYEVADGVATITLNRPEAMNSLTVEMKEALRATLERAAADGEARAVLLTGAGRAFCAGQDLREHADNLAAGRGLDDTVRRHYNPIVRALTELPKPTVAAVNGVAAGAGAGLAWACDLVVASEKATFVTAFTGIGLGPDTGMSWTLQRLVGRAKAAELLLLGEPVKAPQALELGLVGRVVPTDELASASMELARRLAAGPTVAYAAVRSALDHAASHDLAASLEKEAELQERLAETADHRNATEAFLKKEKPVFEGR</sequence>
<organism evidence="2 3">
    <name type="scientific">Actinomadura rubrobrunea</name>
    <dbReference type="NCBI Taxonomy" id="115335"/>
    <lineage>
        <taxon>Bacteria</taxon>
        <taxon>Bacillati</taxon>
        <taxon>Actinomycetota</taxon>
        <taxon>Actinomycetes</taxon>
        <taxon>Streptosporangiales</taxon>
        <taxon>Thermomonosporaceae</taxon>
        <taxon>Actinomadura</taxon>
    </lineage>
</organism>
<reference evidence="2" key="1">
    <citation type="submission" date="2023-02" db="EMBL/GenBank/DDBJ databases">
        <title>Actinomadura rubrobrunea NBRC 14622.</title>
        <authorList>
            <person name="Ichikawa N."/>
            <person name="Sato H."/>
            <person name="Tonouchi N."/>
        </authorList>
    </citation>
    <scope>NUCLEOTIDE SEQUENCE</scope>
    <source>
        <strain evidence="2">NBRC 14622</strain>
    </source>
</reference>